<evidence type="ECO:0000313" key="3">
    <source>
        <dbReference type="Proteomes" id="UP000306196"/>
    </source>
</evidence>
<organism evidence="2 3">
    <name type="scientific">Phragmitibacter flavus</name>
    <dbReference type="NCBI Taxonomy" id="2576071"/>
    <lineage>
        <taxon>Bacteria</taxon>
        <taxon>Pseudomonadati</taxon>
        <taxon>Verrucomicrobiota</taxon>
        <taxon>Verrucomicrobiia</taxon>
        <taxon>Verrucomicrobiales</taxon>
        <taxon>Verrucomicrobiaceae</taxon>
        <taxon>Phragmitibacter</taxon>
    </lineage>
</organism>
<dbReference type="Proteomes" id="UP000306196">
    <property type="component" value="Unassembled WGS sequence"/>
</dbReference>
<keyword evidence="3" id="KW-1185">Reference proteome</keyword>
<dbReference type="RefSeq" id="WP_138088923.1">
    <property type="nucleotide sequence ID" value="NZ_VAUV01000031.1"/>
</dbReference>
<evidence type="ECO:0000313" key="2">
    <source>
        <dbReference type="EMBL" id="TLD68210.1"/>
    </source>
</evidence>
<name>A0A5R8K773_9BACT</name>
<comment type="caution">
    <text evidence="2">The sequence shown here is derived from an EMBL/GenBank/DDBJ whole genome shotgun (WGS) entry which is preliminary data.</text>
</comment>
<accession>A0A5R8K773</accession>
<sequence>MIKRLLSFIRCIREPTFDDPKTSRWADLFQKRARLTGQLPEPDMLQKLGIPADDPFWKQDNSNPSAGFAVNVGYPVGDALRADSFEYLEVVAVDDFGRLVRKLPLSKTSSNIFFHSSNTIYTLNGVGSAIEPSDFIWRVSRVFGDLLRQIEAEPEVLQEGESGDEDDDPEVEPMSFNPADYTINRITWDKSLNAWYVITDQRG</sequence>
<dbReference type="AlphaFoldDB" id="A0A5R8K773"/>
<evidence type="ECO:0000256" key="1">
    <source>
        <dbReference type="SAM" id="MobiDB-lite"/>
    </source>
</evidence>
<feature type="compositionally biased region" description="Acidic residues" evidence="1">
    <location>
        <begin position="154"/>
        <end position="171"/>
    </location>
</feature>
<dbReference type="EMBL" id="VAUV01000031">
    <property type="protein sequence ID" value="TLD68210.1"/>
    <property type="molecule type" value="Genomic_DNA"/>
</dbReference>
<proteinExistence type="predicted"/>
<reference evidence="2 3" key="1">
    <citation type="submission" date="2019-05" db="EMBL/GenBank/DDBJ databases">
        <title>Verrucobacter flavum gen. nov., sp. nov. a new member of the family Verrucomicrobiaceae.</title>
        <authorList>
            <person name="Szuroczki S."/>
            <person name="Abbaszade G."/>
            <person name="Szabo A."/>
            <person name="Felfoldi T."/>
            <person name="Schumann P."/>
            <person name="Boka K."/>
            <person name="Keki Z."/>
            <person name="Toumi M."/>
            <person name="Toth E."/>
        </authorList>
    </citation>
    <scope>NUCLEOTIDE SEQUENCE [LARGE SCALE GENOMIC DNA]</scope>
    <source>
        <strain evidence="2 3">MG-N-17</strain>
    </source>
</reference>
<gene>
    <name evidence="2" type="ORF">FEM03_23930</name>
</gene>
<feature type="region of interest" description="Disordered" evidence="1">
    <location>
        <begin position="154"/>
        <end position="176"/>
    </location>
</feature>
<protein>
    <submittedName>
        <fullName evidence="2">Uncharacterized protein</fullName>
    </submittedName>
</protein>